<reference evidence="1 2" key="1">
    <citation type="submission" date="2018-09" db="EMBL/GenBank/DDBJ databases">
        <title>Nocardia yunnanensis sp. nov., an actinomycete isolated from a soil sample.</title>
        <authorList>
            <person name="Zhang J."/>
        </authorList>
    </citation>
    <scope>NUCLEOTIDE SEQUENCE [LARGE SCALE GENOMIC DNA]</scope>
    <source>
        <strain evidence="1 2">CFHS0054</strain>
    </source>
</reference>
<protein>
    <submittedName>
        <fullName evidence="1">Uncharacterized protein</fullName>
    </submittedName>
</protein>
<name>A0A386Z8D9_9NOCA</name>
<dbReference type="OrthoDB" id="151193at2"/>
<organism evidence="1 2">
    <name type="scientific">Nocardia yunnanensis</name>
    <dbReference type="NCBI Taxonomy" id="2382165"/>
    <lineage>
        <taxon>Bacteria</taxon>
        <taxon>Bacillati</taxon>
        <taxon>Actinomycetota</taxon>
        <taxon>Actinomycetes</taxon>
        <taxon>Mycobacteriales</taxon>
        <taxon>Nocardiaceae</taxon>
        <taxon>Nocardia</taxon>
    </lineage>
</organism>
<keyword evidence="2" id="KW-1185">Reference proteome</keyword>
<gene>
    <name evidence="1" type="ORF">D7D52_02090</name>
</gene>
<dbReference type="EMBL" id="CP032568">
    <property type="protein sequence ID" value="AYF72855.1"/>
    <property type="molecule type" value="Genomic_DNA"/>
</dbReference>
<dbReference type="AlphaFoldDB" id="A0A386Z8D9"/>
<sequence>MHALFELYEQQSVDTAFWHTFASYHAPYNPNPRFDLDLASFGVCKVMNDGTLIPKRAFHALATICTQPTTP</sequence>
<accession>A0A386Z8D9</accession>
<dbReference type="Proteomes" id="UP000267164">
    <property type="component" value="Chromosome"/>
</dbReference>
<evidence type="ECO:0000313" key="2">
    <source>
        <dbReference type="Proteomes" id="UP000267164"/>
    </source>
</evidence>
<evidence type="ECO:0000313" key="1">
    <source>
        <dbReference type="EMBL" id="AYF72855.1"/>
    </source>
</evidence>
<dbReference type="KEGG" id="nyu:D7D52_02090"/>
<proteinExistence type="predicted"/>
<dbReference type="RefSeq" id="WP_120734798.1">
    <property type="nucleotide sequence ID" value="NZ_CP032568.1"/>
</dbReference>